<accession>A0ABD3PYZ6</accession>
<dbReference type="AlphaFoldDB" id="A0ABD3PYZ6"/>
<protein>
    <recommendedName>
        <fullName evidence="4">Aminoglycoside phosphotransferase domain-containing protein</fullName>
    </recommendedName>
</protein>
<name>A0ABD3PYZ6_9STRA</name>
<dbReference type="Proteomes" id="UP001516023">
    <property type="component" value="Unassembled WGS sequence"/>
</dbReference>
<proteinExistence type="predicted"/>
<dbReference type="PANTHER" id="PTHR11012:SF30">
    <property type="entry name" value="PROTEIN KINASE-LIKE DOMAIN-CONTAINING"/>
    <property type="match status" value="1"/>
</dbReference>
<feature type="compositionally biased region" description="Polar residues" evidence="1">
    <location>
        <begin position="174"/>
        <end position="184"/>
    </location>
</feature>
<evidence type="ECO:0008006" key="4">
    <source>
        <dbReference type="Google" id="ProtNLM"/>
    </source>
</evidence>
<evidence type="ECO:0000256" key="1">
    <source>
        <dbReference type="SAM" id="MobiDB-lite"/>
    </source>
</evidence>
<comment type="caution">
    <text evidence="2">The sequence shown here is derived from an EMBL/GenBank/DDBJ whole genome shotgun (WGS) entry which is preliminary data.</text>
</comment>
<evidence type="ECO:0000313" key="2">
    <source>
        <dbReference type="EMBL" id="KAL3791340.1"/>
    </source>
</evidence>
<dbReference type="InterPro" id="IPR011009">
    <property type="entry name" value="Kinase-like_dom_sf"/>
</dbReference>
<dbReference type="PANTHER" id="PTHR11012">
    <property type="entry name" value="PROTEIN KINASE-LIKE DOMAIN-CONTAINING"/>
    <property type="match status" value="1"/>
</dbReference>
<feature type="region of interest" description="Disordered" evidence="1">
    <location>
        <begin position="174"/>
        <end position="201"/>
    </location>
</feature>
<reference evidence="2 3" key="1">
    <citation type="journal article" date="2020" name="G3 (Bethesda)">
        <title>Improved Reference Genome for Cyclotella cryptica CCMP332, a Model for Cell Wall Morphogenesis, Salinity Adaptation, and Lipid Production in Diatoms (Bacillariophyta).</title>
        <authorList>
            <person name="Roberts W.R."/>
            <person name="Downey K.M."/>
            <person name="Ruck E.C."/>
            <person name="Traller J.C."/>
            <person name="Alverson A.J."/>
        </authorList>
    </citation>
    <scope>NUCLEOTIDE SEQUENCE [LARGE SCALE GENOMIC DNA]</scope>
    <source>
        <strain evidence="2 3">CCMP332</strain>
    </source>
</reference>
<dbReference type="EMBL" id="JABMIG020000115">
    <property type="protein sequence ID" value="KAL3791340.1"/>
    <property type="molecule type" value="Genomic_DNA"/>
</dbReference>
<keyword evidence="3" id="KW-1185">Reference proteome</keyword>
<organism evidence="2 3">
    <name type="scientific">Cyclotella cryptica</name>
    <dbReference type="NCBI Taxonomy" id="29204"/>
    <lineage>
        <taxon>Eukaryota</taxon>
        <taxon>Sar</taxon>
        <taxon>Stramenopiles</taxon>
        <taxon>Ochrophyta</taxon>
        <taxon>Bacillariophyta</taxon>
        <taxon>Coscinodiscophyceae</taxon>
        <taxon>Thalassiosirophycidae</taxon>
        <taxon>Stephanodiscales</taxon>
        <taxon>Stephanodiscaceae</taxon>
        <taxon>Cyclotella</taxon>
    </lineage>
</organism>
<dbReference type="Gene3D" id="3.90.1200.10">
    <property type="match status" value="1"/>
</dbReference>
<dbReference type="Pfam" id="PF02958">
    <property type="entry name" value="EcKL"/>
    <property type="match status" value="1"/>
</dbReference>
<sequence length="481" mass="53634">MPDSEIISSWDDPATVTKRLAPALQSRGISASIVSCAVSPLGGHSGLSGDLSSLQLTFDDTTSISLVLKRTLPTEDAKKYSKKLGLYREGVFYSTVGPWIQQRLDMVPASCEFEAHHGDAQHHHSFIPQALFAASDAETGQKAIVLDFYSNATEAGVHFPHSVHNVIREMDQAQNSNPDNYSTNEKPKHNSKSPTPSAKEKRLSITLEATRIAASLHGSFYRDNSIFTNESVAQSLRMADWIQGEGKESFLESQKEIVDRWSTAKERWTTGEFFDGKVKLSKEFVEVMDASCALALDFDSFVSKWNLKNSTNDVAESDGDNNEIAWCLVHGDYHPGNMLCLDESNSNSLTLNQPKLILLDWEVVGVGSGPQDIGQFLISHTETQEAFNMLDEVVIVYRQSLISTLDAVNRGRGRRQAVPSLEAIKREMVYGGIERWVWLFGYMAGWEESIPWLYMQYFHDQMQGWIVVNGVTPESVGMPRP</sequence>
<evidence type="ECO:0000313" key="3">
    <source>
        <dbReference type="Proteomes" id="UP001516023"/>
    </source>
</evidence>
<dbReference type="InterPro" id="IPR004119">
    <property type="entry name" value="EcKL"/>
</dbReference>
<dbReference type="SUPFAM" id="SSF56112">
    <property type="entry name" value="Protein kinase-like (PK-like)"/>
    <property type="match status" value="1"/>
</dbReference>
<gene>
    <name evidence="2" type="ORF">HJC23_006069</name>
</gene>